<evidence type="ECO:0000256" key="1">
    <source>
        <dbReference type="SAM" id="Phobius"/>
    </source>
</evidence>
<evidence type="ECO:0000313" key="2">
    <source>
        <dbReference type="EMBL" id="PSB48000.1"/>
    </source>
</evidence>
<keyword evidence="3" id="KW-1185">Reference proteome</keyword>
<feature type="transmembrane region" description="Helical" evidence="1">
    <location>
        <begin position="76"/>
        <end position="100"/>
    </location>
</feature>
<keyword evidence="1" id="KW-0472">Membrane</keyword>
<protein>
    <submittedName>
        <fullName evidence="2">Uncharacterized protein</fullName>
    </submittedName>
</protein>
<dbReference type="AlphaFoldDB" id="A0A2T1FSS8"/>
<reference evidence="2 3" key="1">
    <citation type="submission" date="2018-03" db="EMBL/GenBank/DDBJ databases">
        <title>The ancient ancestry and fast evolution of plastids.</title>
        <authorList>
            <person name="Moore K.R."/>
            <person name="Magnabosco C."/>
            <person name="Momper L."/>
            <person name="Gold D.A."/>
            <person name="Bosak T."/>
            <person name="Fournier G.P."/>
        </authorList>
    </citation>
    <scope>NUCLEOTIDE SEQUENCE [LARGE SCALE GENOMIC DNA]</scope>
    <source>
        <strain evidence="2 3">CCALA 037</strain>
    </source>
</reference>
<comment type="caution">
    <text evidence="2">The sequence shown here is derived from an EMBL/GenBank/DDBJ whole genome shotgun (WGS) entry which is preliminary data.</text>
</comment>
<gene>
    <name evidence="2" type="ORF">C7B77_24075</name>
</gene>
<organism evidence="2 3">
    <name type="scientific">Chamaesiphon polymorphus CCALA 037</name>
    <dbReference type="NCBI Taxonomy" id="2107692"/>
    <lineage>
        <taxon>Bacteria</taxon>
        <taxon>Bacillati</taxon>
        <taxon>Cyanobacteriota</taxon>
        <taxon>Cyanophyceae</taxon>
        <taxon>Gomontiellales</taxon>
        <taxon>Chamaesiphonaceae</taxon>
        <taxon>Chamaesiphon</taxon>
    </lineage>
</organism>
<evidence type="ECO:0000313" key="3">
    <source>
        <dbReference type="Proteomes" id="UP000238937"/>
    </source>
</evidence>
<sequence length="110" mass="12508">MFGWSGDRFDIMGLYRSPSIALGINIGIDFLGALPTIRKSLRHSDGENLLAWLLCSVANALNLLAIVGAASVKENYWTWQIVIYPIYIFLVTSTIFLLLWRGQRNRYRSI</sequence>
<keyword evidence="1" id="KW-1133">Transmembrane helix</keyword>
<name>A0A2T1FSS8_9CYAN</name>
<feature type="transmembrane region" description="Helical" evidence="1">
    <location>
        <begin position="20"/>
        <end position="37"/>
    </location>
</feature>
<accession>A0A2T1FSS8</accession>
<dbReference type="Proteomes" id="UP000238937">
    <property type="component" value="Unassembled WGS sequence"/>
</dbReference>
<keyword evidence="1" id="KW-0812">Transmembrane</keyword>
<dbReference type="EMBL" id="PVWO01000449">
    <property type="protein sequence ID" value="PSB48000.1"/>
    <property type="molecule type" value="Genomic_DNA"/>
</dbReference>
<feature type="transmembrane region" description="Helical" evidence="1">
    <location>
        <begin position="49"/>
        <end position="70"/>
    </location>
</feature>
<proteinExistence type="predicted"/>